<dbReference type="InterPro" id="IPR011889">
    <property type="entry name" value="Liste_lipo_26"/>
</dbReference>
<proteinExistence type="predicted"/>
<feature type="domain" description="MBG" evidence="1">
    <location>
        <begin position="1697"/>
        <end position="1768"/>
    </location>
</feature>
<protein>
    <submittedName>
        <fullName evidence="2">Surface protein</fullName>
    </submittedName>
</protein>
<dbReference type="InterPro" id="IPR005046">
    <property type="entry name" value="DUF285"/>
</dbReference>
<dbReference type="Pfam" id="PF03382">
    <property type="entry name" value="DUF285"/>
    <property type="match status" value="9"/>
</dbReference>
<feature type="non-terminal residue" evidence="2">
    <location>
        <position position="1"/>
    </location>
</feature>
<dbReference type="Proteomes" id="UP000184130">
    <property type="component" value="Unassembled WGS sequence"/>
</dbReference>
<sequence>GLNTSSVSDMDSMFSGCSALTTLDLSSFKTDNVRYMVNMFERCTNLKTIYVGDNWSTENLTSGYDMFDGCTSLVGGENTPYDADRIDYTYAHIDGGKTNPGYFSDVAYKGKENEPYAVLSEENTKLTFYYDKKKETRGGMDVGPFSGKTSRGWHGATADITKIVFDSSFANCTSITSTAYWFAAFLTNPTFEGMEYFNTVNVTDMTEMFSGSSSLSSLDLSRLNTSSVKKMSLMFYECNALETLNLTGWNTANVTNMSQMFTECTQLQSIDVSSFNTGSVTDMSSMFASCSSLTSLDVSNFNTSNVTTFNSMFSGCSNLTSLNLSGFDTSNATVFAAMFAQCPNLTSLDLSSFNTRNALTVMNMFYSDTSLKEIFVGADWSLDKISETSDNGNPGSGDDFTYCYALVGGSGTTYSAEHTDYTYSHIDGGTSNPGYLTDVAYKGKENEPYAVLSDNNDDFTTGDVVTPGKTLTFYYDKKKSDRSGLTIEPFYDWSQVTWVTSSSHITKVVFDDSFANYSSLTSTSWWFSSCSNLKEITGLENLKTDNVTNMSYMFNNCSSLTSLDLSKLKTGNVENMYRLFSGCSALSSLNLSDFNTAKVTNMNEMFQGCSSLTTLNLDYFDTSNVTDMSSMFYGCSGLSAINVSRFNTAKVKTMNAMFRSCSGLTSLDISTFNTESVTDMGYMFHACSGLTSIYFGDINTSSVTNLGEMFWECENLTTLDLSKFNTASVTSLERMFADCINLKTIYVGSGWSTDAVEFGYDTFVRCLKLVGDKGTTYNVSNSTHTYARVDGGPNSETPGYLTDINSPSSFGVAISVVGNGKLTIGTTEINVDNPLEITVNRGDSITMIITPTSGNLFDNIKVDDVDVTEQVEIDATSKAMTYTFGGVYGEHSVVATFVNDTNEAYSVLTDNTDDVTTDAGTVAGKTLTFYYDKQKEARGGMDATAYWEWHRSNELITSVVFDDSFANCNTIESTASWFQGCKNLTSITGLDKLNTTNVTEMQQMFYECSSLTSLDLRSFNTANVNTMFAMFYGCSSLASVDVSSFNTESVEYLGNMFYNCSSLTSLDLSNFNTASAKNMGGMFSGCSNLTTIYVSQGWTTDLVVADEGLNMFNGCEKLVGGIGTVYDPNNYTYTYAHIDGGISNPGYLTDIDDITRENEPYAVLTDNTENVTTDAGVVVGKTLTFYYDKHMQARGGMSVGPFSYGSSRDWNTSCSSITTVVFDDSFANCTSLTSTANWFDDCVNLATIQGIENLKTTNVTDMHFMFSDCSSLISLDLSGFDMSNVSSTLFMFQGCRSLQNVIMTNWDTSSLKNMNGMFEDCATLTSVDISGFNTSNVEFMQDVFAGCDNLRTINLTGIITSEVTTMWGLFRHCSNLTTLDLSSFNTSKVTDMSNMFLGCGLEAIYVGNGWSTSAVTVSEGMFSGCSSLVGGAGTKYDSNNVSSTYAHIDGGTSNPGYLTDIVEKDQEVEPYAVLTDNTGGANTRAATVATKTLTFYYDKRKAARNGMSVGPFELPQDRGWESVAQNITAVEFDASMANDTTITSTAYWFYGCQELTSITGMENLRTQSVTDMKYMFYGCNELEQVDVSGFNTAKATDMSGMFYKCHRLQELNLSSFNTFKVSNMSWMFYGCYDITKIYVASYWTTASVTESEEMFVNCTNLVGGAGTIYNESHVDATYAHLDDGVDNPGYFTNFTGVTLTAKDYSREYGDDNPTFEFTAKGVTLSGKPSITCEATKSSPAGTYPITIAYTKVDGESELDITCVNGTLTITKAPLTIAAKSYTIKQGKALPTFEVEYSGFKNNETEAVLTTMPAVSVKANEYSEPGEYEITVSGAEADNYEISYVSGTLTITAKTESFNGTVLTVEDGGSIDDAFESYGGRDEAAKTLAAIVWNSDTPLTSEMLEGIDNPNLLVYVKKASMAPAGVNNVVINGTARSIVLVDTGSGNNNFYVPQEFTAEKISYTREFKQTTKKNVSRGWEGICLPFDV</sequence>
<dbReference type="Gene3D" id="3.30.160.710">
    <property type="match status" value="1"/>
</dbReference>
<dbReference type="SUPFAM" id="SSF52047">
    <property type="entry name" value="RNI-like"/>
    <property type="match status" value="1"/>
</dbReference>
<dbReference type="InterPro" id="IPR053139">
    <property type="entry name" value="Surface_bspA-like"/>
</dbReference>
<feature type="domain" description="MBG" evidence="1">
    <location>
        <begin position="1774"/>
        <end position="1849"/>
    </location>
</feature>
<evidence type="ECO:0000313" key="3">
    <source>
        <dbReference type="Proteomes" id="UP000184130"/>
    </source>
</evidence>
<evidence type="ECO:0000313" key="2">
    <source>
        <dbReference type="EMBL" id="SHL23704.1"/>
    </source>
</evidence>
<reference evidence="2 3" key="1">
    <citation type="submission" date="2016-11" db="EMBL/GenBank/DDBJ databases">
        <authorList>
            <person name="Jaros S."/>
            <person name="Januszkiewicz K."/>
            <person name="Wedrychowicz H."/>
        </authorList>
    </citation>
    <scope>NUCLEOTIDE SEQUENCE [LARGE SCALE GENOMIC DNA]</scope>
    <source>
        <strain evidence="2 3">KHT3</strain>
    </source>
</reference>
<name>A0A1M6YZI2_XYLRU</name>
<dbReference type="InterPro" id="IPR041286">
    <property type="entry name" value="MBG_2"/>
</dbReference>
<dbReference type="InterPro" id="IPR032675">
    <property type="entry name" value="LRR_dom_sf"/>
</dbReference>
<dbReference type="Gene3D" id="3.80.10.10">
    <property type="entry name" value="Ribonuclease Inhibitor"/>
    <property type="match status" value="7"/>
</dbReference>
<organism evidence="2 3">
    <name type="scientific">Xylanibacter ruminicola</name>
    <name type="common">Prevotella ruminicola</name>
    <dbReference type="NCBI Taxonomy" id="839"/>
    <lineage>
        <taxon>Bacteria</taxon>
        <taxon>Pseudomonadati</taxon>
        <taxon>Bacteroidota</taxon>
        <taxon>Bacteroidia</taxon>
        <taxon>Bacteroidales</taxon>
        <taxon>Prevotellaceae</taxon>
        <taxon>Xylanibacter</taxon>
    </lineage>
</organism>
<dbReference type="NCBIfam" id="TIGR02167">
    <property type="entry name" value="Liste_lipo_26"/>
    <property type="match status" value="24"/>
</dbReference>
<dbReference type="SUPFAM" id="SSF52058">
    <property type="entry name" value="L domain-like"/>
    <property type="match status" value="4"/>
</dbReference>
<gene>
    <name evidence="2" type="ORF">SAMN05216463_1366</name>
</gene>
<dbReference type="PANTHER" id="PTHR45661:SF3">
    <property type="entry name" value="IG-LIKE DOMAIN-CONTAINING PROTEIN"/>
    <property type="match status" value="1"/>
</dbReference>
<evidence type="ECO:0000259" key="1">
    <source>
        <dbReference type="Pfam" id="PF18676"/>
    </source>
</evidence>
<dbReference type="EMBL" id="FRBD01000036">
    <property type="protein sequence ID" value="SHL23704.1"/>
    <property type="molecule type" value="Genomic_DNA"/>
</dbReference>
<dbReference type="PANTHER" id="PTHR45661">
    <property type="entry name" value="SURFACE ANTIGEN"/>
    <property type="match status" value="1"/>
</dbReference>
<accession>A0A1M6YZI2</accession>
<dbReference type="Pfam" id="PF18676">
    <property type="entry name" value="MBG_2"/>
    <property type="match status" value="2"/>
</dbReference>
<feature type="non-terminal residue" evidence="2">
    <location>
        <position position="1987"/>
    </location>
</feature>